<dbReference type="OrthoDB" id="3837866at2"/>
<dbReference type="Pfam" id="PF01899">
    <property type="entry name" value="MNHE"/>
    <property type="match status" value="1"/>
</dbReference>
<keyword evidence="2" id="KW-1185">Reference proteome</keyword>
<evidence type="ECO:0000313" key="2">
    <source>
        <dbReference type="Proteomes" id="UP000270021"/>
    </source>
</evidence>
<gene>
    <name evidence="1" type="ORF">EJO69_10560</name>
</gene>
<dbReference type="Proteomes" id="UP000270021">
    <property type="component" value="Chromosome"/>
</dbReference>
<evidence type="ECO:0008006" key="3">
    <source>
        <dbReference type="Google" id="ProtNLM"/>
    </source>
</evidence>
<dbReference type="AlphaFoldDB" id="A0A3S8ZAZ3"/>
<protein>
    <recommendedName>
        <fullName evidence="3">Sodium:proton antiporter</fullName>
    </recommendedName>
</protein>
<dbReference type="EMBL" id="CP034438">
    <property type="protein sequence ID" value="AZN30693.1"/>
    <property type="molecule type" value="Genomic_DNA"/>
</dbReference>
<dbReference type="GO" id="GO:0016020">
    <property type="term" value="C:membrane"/>
    <property type="evidence" value="ECO:0007669"/>
    <property type="project" value="InterPro"/>
</dbReference>
<organism evidence="1 2">
    <name type="scientific">Flaviflexus salsibiostraticola</name>
    <dbReference type="NCBI Taxonomy" id="1282737"/>
    <lineage>
        <taxon>Bacteria</taxon>
        <taxon>Bacillati</taxon>
        <taxon>Actinomycetota</taxon>
        <taxon>Actinomycetes</taxon>
        <taxon>Actinomycetales</taxon>
        <taxon>Actinomycetaceae</taxon>
        <taxon>Flaviflexus</taxon>
    </lineage>
</organism>
<accession>A0A3S8ZAZ3</accession>
<dbReference type="RefSeq" id="WP_126041668.1">
    <property type="nucleotide sequence ID" value="NZ_CP034438.1"/>
</dbReference>
<proteinExistence type="predicted"/>
<name>A0A3S8ZAZ3_9ACTO</name>
<dbReference type="GO" id="GO:0008324">
    <property type="term" value="F:monoatomic cation transmembrane transporter activity"/>
    <property type="evidence" value="ECO:0007669"/>
    <property type="project" value="InterPro"/>
</dbReference>
<reference evidence="1 2" key="1">
    <citation type="submission" date="2018-12" db="EMBL/GenBank/DDBJ databases">
        <title>Complete genome sequence of Flaviflexus salsibiostraticola KCTC 33148.</title>
        <authorList>
            <person name="Bae J.-W."/>
        </authorList>
    </citation>
    <scope>NUCLEOTIDE SEQUENCE [LARGE SCALE GENOMIC DNA]</scope>
    <source>
        <strain evidence="1 2">KCTC 33148</strain>
    </source>
</reference>
<dbReference type="InterPro" id="IPR002758">
    <property type="entry name" value="Cation_antiport_E"/>
</dbReference>
<sequence length="122" mass="13649">MILDLLTLLPRLVWFTLWFIQQIFRSAGRTILHVIMPTDRSTPRVVRLHLGDIGSVHAAVTSILITITPGTVVLGVVGEDDDVTLLIHTLYYADADEAHRDLIQVDRRMMKAVRVGGADARH</sequence>
<dbReference type="KEGG" id="fsl:EJO69_10560"/>
<evidence type="ECO:0000313" key="1">
    <source>
        <dbReference type="EMBL" id="AZN30693.1"/>
    </source>
</evidence>